<dbReference type="AlphaFoldDB" id="A0A1L4D383"/>
<dbReference type="GO" id="GO:0006633">
    <property type="term" value="P:fatty acid biosynthetic process"/>
    <property type="evidence" value="ECO:0007669"/>
    <property type="project" value="InterPro"/>
</dbReference>
<accession>A0A1L4D383</accession>
<dbReference type="GO" id="GO:0044550">
    <property type="term" value="P:secondary metabolite biosynthetic process"/>
    <property type="evidence" value="ECO:0007669"/>
    <property type="project" value="TreeGrafter"/>
</dbReference>
<feature type="domain" description="Beta-ketoacyl-[acyl-carrier-protein] synthase III N-terminal" evidence="1">
    <location>
        <begin position="118"/>
        <end position="183"/>
    </location>
</feature>
<dbReference type="Gene3D" id="3.40.47.10">
    <property type="match status" value="1"/>
</dbReference>
<dbReference type="KEGG" id="saqi:AXG55_12435"/>
<dbReference type="PANTHER" id="PTHR34069">
    <property type="entry name" value="3-OXOACYL-[ACYL-CARRIER-PROTEIN] SYNTHASE 3"/>
    <property type="match status" value="1"/>
</dbReference>
<dbReference type="PANTHER" id="PTHR34069:SF2">
    <property type="entry name" value="BETA-KETOACYL-[ACYL-CARRIER-PROTEIN] SYNTHASE III"/>
    <property type="match status" value="1"/>
</dbReference>
<dbReference type="InterPro" id="IPR013751">
    <property type="entry name" value="ACP_syn_III_N"/>
</dbReference>
<evidence type="ECO:0000313" key="2">
    <source>
        <dbReference type="EMBL" id="APJ04666.1"/>
    </source>
</evidence>
<dbReference type="SUPFAM" id="SSF53901">
    <property type="entry name" value="Thiolase-like"/>
    <property type="match status" value="2"/>
</dbReference>
<name>A0A1L4D383_9BACT</name>
<organism evidence="2 3">
    <name type="scientific">Silvanigrella aquatica</name>
    <dbReference type="NCBI Taxonomy" id="1915309"/>
    <lineage>
        <taxon>Bacteria</taxon>
        <taxon>Pseudomonadati</taxon>
        <taxon>Bdellovibrionota</taxon>
        <taxon>Oligoflexia</taxon>
        <taxon>Silvanigrellales</taxon>
        <taxon>Silvanigrellaceae</taxon>
        <taxon>Silvanigrella</taxon>
    </lineage>
</organism>
<dbReference type="InterPro" id="IPR016039">
    <property type="entry name" value="Thiolase-like"/>
</dbReference>
<dbReference type="EMBL" id="CP017834">
    <property type="protein sequence ID" value="APJ04666.1"/>
    <property type="molecule type" value="Genomic_DNA"/>
</dbReference>
<proteinExistence type="predicted"/>
<evidence type="ECO:0000259" key="1">
    <source>
        <dbReference type="Pfam" id="PF08545"/>
    </source>
</evidence>
<dbReference type="GO" id="GO:0004315">
    <property type="term" value="F:3-oxoacyl-[acyl-carrier-protein] synthase activity"/>
    <property type="evidence" value="ECO:0007669"/>
    <property type="project" value="InterPro"/>
</dbReference>
<keyword evidence="3" id="KW-1185">Reference proteome</keyword>
<dbReference type="Proteomes" id="UP000184731">
    <property type="component" value="Chromosome"/>
</dbReference>
<dbReference type="STRING" id="1915309.AXG55_12435"/>
<reference evidence="2 3" key="1">
    <citation type="submission" date="2016-10" db="EMBL/GenBank/DDBJ databases">
        <title>Silvanigrella aquatica sp. nov., isolated from a freshwater lake located in the Black Forest, Germany, description of Silvanigrellaceae fam. nov., Silvanigrellales ord. nov., reclassification of the order Bdellovibrionales in the class Oligoflexia, reclassification of the families Bacteriovoracaceae and Halobacteriovoraceae in the new order Bacteriovoracales ord. nov., and reclassification of the family Pseudobacteriovoracaceae in the order Oligoflexiales.</title>
        <authorList>
            <person name="Hahn M.W."/>
            <person name="Schmidt J."/>
            <person name="Koll U."/>
            <person name="Rohde M."/>
            <person name="Verbag S."/>
            <person name="Pitt A."/>
            <person name="Nakai R."/>
            <person name="Naganuma T."/>
            <person name="Lang E."/>
        </authorList>
    </citation>
    <scope>NUCLEOTIDE SEQUENCE [LARGE SCALE GENOMIC DNA]</scope>
    <source>
        <strain evidence="2 3">MWH-Nonnen-W8red</strain>
    </source>
</reference>
<gene>
    <name evidence="2" type="ORF">AXG55_12435</name>
</gene>
<sequence length="440" mass="49432">MEIINKNIIFTNLTHIFCCLPAIKKNNLDIAQNIKNTQKSSSDIAQTILKQTGITERRYAHANEAASDLAIKAIANSSLDSSKIETLIVATTSGDYPSPATAHFVHAGLNLNSHVHCFDVASSCSSFISAMRCAIGIVNTSTSTLIIASEVKHKGLNITDMRTTSLFGDGAGGIFLNKIDESKNSKDFFEFCHQESLSNISKNIYIPVGGSKEPINQDNLHRNKLEFQNPKITYLQIIKSITEAILCSWQKREQLLKECFNETNSIIPGFIFIHQANKNILKEVINKLPEEIAKRIPILMADTGNMVCASLPVLRARILFLKSLHYHFKKNIPKNNLISEFKLACEKENIFSYTKKENGVLFSTQFEYEKIDIFDDGSVSLNDSWLSKIFEEEWDNLQNIFENELNSSNNYEIKKLKRIDLWVTAGGGFQTIAMLHGKVI</sequence>
<protein>
    <recommendedName>
        <fullName evidence="1">Beta-ketoacyl-[acyl-carrier-protein] synthase III N-terminal domain-containing protein</fullName>
    </recommendedName>
</protein>
<dbReference type="RefSeq" id="WP_148698421.1">
    <property type="nucleotide sequence ID" value="NZ_CP017834.1"/>
</dbReference>
<dbReference type="OrthoDB" id="9815506at2"/>
<evidence type="ECO:0000313" key="3">
    <source>
        <dbReference type="Proteomes" id="UP000184731"/>
    </source>
</evidence>
<dbReference type="Pfam" id="PF08545">
    <property type="entry name" value="ACP_syn_III"/>
    <property type="match status" value="1"/>
</dbReference>